<dbReference type="InterPro" id="IPR025762">
    <property type="entry name" value="DFDF"/>
</dbReference>
<dbReference type="PANTHER" id="PTHR13612">
    <property type="entry name" value="ENHANCER OF MRNA-DECAPPING PROTEIN 3"/>
    <property type="match status" value="1"/>
</dbReference>
<dbReference type="PANTHER" id="PTHR13612:SF0">
    <property type="entry name" value="ENHANCER OF MRNA-DECAPPING PROTEIN 3"/>
    <property type="match status" value="1"/>
</dbReference>
<dbReference type="GO" id="GO:0031087">
    <property type="term" value="P:deadenylation-independent decapping of nuclear-transcribed mRNA"/>
    <property type="evidence" value="ECO:0007669"/>
    <property type="project" value="TreeGrafter"/>
</dbReference>
<evidence type="ECO:0000256" key="1">
    <source>
        <dbReference type="SAM" id="MobiDB-lite"/>
    </source>
</evidence>
<feature type="compositionally biased region" description="Low complexity" evidence="1">
    <location>
        <begin position="58"/>
        <end position="76"/>
    </location>
</feature>
<dbReference type="GO" id="GO:0000932">
    <property type="term" value="C:P-body"/>
    <property type="evidence" value="ECO:0007669"/>
    <property type="project" value="TreeGrafter"/>
</dbReference>
<feature type="domain" description="DFDF" evidence="2">
    <location>
        <begin position="122"/>
        <end position="158"/>
    </location>
</feature>
<dbReference type="GO" id="GO:0003729">
    <property type="term" value="F:mRNA binding"/>
    <property type="evidence" value="ECO:0007669"/>
    <property type="project" value="TreeGrafter"/>
</dbReference>
<name>A0AAF0EHU7_9BASI</name>
<feature type="compositionally biased region" description="Low complexity" evidence="1">
    <location>
        <begin position="202"/>
        <end position="219"/>
    </location>
</feature>
<evidence type="ECO:0000313" key="4">
    <source>
        <dbReference type="Proteomes" id="UP001214415"/>
    </source>
</evidence>
<organism evidence="3 4">
    <name type="scientific">Malassezia equina</name>
    <dbReference type="NCBI Taxonomy" id="1381935"/>
    <lineage>
        <taxon>Eukaryota</taxon>
        <taxon>Fungi</taxon>
        <taxon>Dikarya</taxon>
        <taxon>Basidiomycota</taxon>
        <taxon>Ustilaginomycotina</taxon>
        <taxon>Malasseziomycetes</taxon>
        <taxon>Malasseziales</taxon>
        <taxon>Malasseziaceae</taxon>
        <taxon>Malassezia</taxon>
    </lineage>
</organism>
<dbReference type="Proteomes" id="UP001214415">
    <property type="component" value="Chromosome 8"/>
</dbReference>
<keyword evidence="4" id="KW-1185">Reference proteome</keyword>
<dbReference type="EMBL" id="CP119907">
    <property type="protein sequence ID" value="WFD24845.1"/>
    <property type="molecule type" value="Genomic_DNA"/>
</dbReference>
<protein>
    <recommendedName>
        <fullName evidence="2">DFDF domain-containing protein</fullName>
    </recommendedName>
</protein>
<feature type="compositionally biased region" description="Low complexity" evidence="1">
    <location>
        <begin position="110"/>
        <end position="128"/>
    </location>
</feature>
<reference evidence="3" key="1">
    <citation type="submission" date="2023-03" db="EMBL/GenBank/DDBJ databases">
        <title>Mating type loci evolution in Malassezia.</title>
        <authorList>
            <person name="Coelho M.A."/>
        </authorList>
    </citation>
    <scope>NUCLEOTIDE SEQUENCE</scope>
    <source>
        <strain evidence="3">CBS 12830</strain>
    </source>
</reference>
<evidence type="ECO:0000259" key="2">
    <source>
        <dbReference type="PROSITE" id="PS51512"/>
    </source>
</evidence>
<dbReference type="PROSITE" id="PS51512">
    <property type="entry name" value="DFDF"/>
    <property type="match status" value="1"/>
</dbReference>
<sequence length="357" mass="38676">MVSFVGTTVQVRLRTGASFVGTILQVDPATETLTMRRQDSGETCQVRRDELLDVNKVSAPAARPTASSASKTPAKATKPKSDASQAAPQDENGSTDGRKKRNPRRKNESRVASPAPAPAPEVRSAPASVFDDEFDFTKSTQNFDKKKIWEEIRNQEAPNPHLLVNINRNSNLASGSSSRIPMLAPHEMVLDSDESAQMTERPAAATQATPAAPTQDASQAEIETLRASLANAEDQLKRLRSQVALSEALTGLHIEDAGNGTFLCGIFRNPHTSAAHWRHKHAGASHPGQEGALRFHMNAPGIRDSDLVSLGYTGPHRDASDASVLERMPEHFQGDVNVKLENAPLFQQRLSNLFTAP</sequence>
<gene>
    <name evidence="3" type="ORF">MEQU1_003551</name>
</gene>
<dbReference type="AlphaFoldDB" id="A0AAF0EHU7"/>
<dbReference type="CDD" id="cd00600">
    <property type="entry name" value="Sm_like"/>
    <property type="match status" value="1"/>
</dbReference>
<dbReference type="GO" id="GO:0033962">
    <property type="term" value="P:P-body assembly"/>
    <property type="evidence" value="ECO:0007669"/>
    <property type="project" value="TreeGrafter"/>
</dbReference>
<proteinExistence type="predicted"/>
<feature type="region of interest" description="Disordered" evidence="1">
    <location>
        <begin position="192"/>
        <end position="219"/>
    </location>
</feature>
<evidence type="ECO:0000313" key="3">
    <source>
        <dbReference type="EMBL" id="WFD24845.1"/>
    </source>
</evidence>
<accession>A0AAF0EHU7</accession>
<feature type="region of interest" description="Disordered" evidence="1">
    <location>
        <begin position="51"/>
        <end position="128"/>
    </location>
</feature>